<name>A0A8S9MH95_BRACR</name>
<dbReference type="EMBL" id="QGKW02000007">
    <property type="protein sequence ID" value="KAF2619654.1"/>
    <property type="molecule type" value="Genomic_DNA"/>
</dbReference>
<dbReference type="Proteomes" id="UP000712281">
    <property type="component" value="Unassembled WGS sequence"/>
</dbReference>
<comment type="caution">
    <text evidence="1">The sequence shown here is derived from an EMBL/GenBank/DDBJ whole genome shotgun (WGS) entry which is preliminary data.</text>
</comment>
<organism evidence="1 2">
    <name type="scientific">Brassica cretica</name>
    <name type="common">Mustard</name>
    <dbReference type="NCBI Taxonomy" id="69181"/>
    <lineage>
        <taxon>Eukaryota</taxon>
        <taxon>Viridiplantae</taxon>
        <taxon>Streptophyta</taxon>
        <taxon>Embryophyta</taxon>
        <taxon>Tracheophyta</taxon>
        <taxon>Spermatophyta</taxon>
        <taxon>Magnoliopsida</taxon>
        <taxon>eudicotyledons</taxon>
        <taxon>Gunneridae</taxon>
        <taxon>Pentapetalae</taxon>
        <taxon>rosids</taxon>
        <taxon>malvids</taxon>
        <taxon>Brassicales</taxon>
        <taxon>Brassicaceae</taxon>
        <taxon>Brassiceae</taxon>
        <taxon>Brassica</taxon>
    </lineage>
</organism>
<evidence type="ECO:0000313" key="2">
    <source>
        <dbReference type="Proteomes" id="UP000712281"/>
    </source>
</evidence>
<dbReference type="AlphaFoldDB" id="A0A8S9MH95"/>
<dbReference type="SUPFAM" id="SSF54791">
    <property type="entry name" value="Eukaryotic type KH-domain (KH-domain type I)"/>
    <property type="match status" value="1"/>
</dbReference>
<gene>
    <name evidence="1" type="ORF">F2Q68_00038210</name>
</gene>
<accession>A0A8S9MH95</accession>
<proteinExistence type="predicted"/>
<protein>
    <submittedName>
        <fullName evidence="1">Uncharacterized protein</fullName>
    </submittedName>
</protein>
<dbReference type="GO" id="GO:0003723">
    <property type="term" value="F:RNA binding"/>
    <property type="evidence" value="ECO:0007669"/>
    <property type="project" value="InterPro"/>
</dbReference>
<reference evidence="1" key="1">
    <citation type="submission" date="2019-12" db="EMBL/GenBank/DDBJ databases">
        <title>Genome sequencing and annotation of Brassica cretica.</title>
        <authorList>
            <person name="Studholme D.J."/>
            <person name="Sarris P.F."/>
        </authorList>
    </citation>
    <scope>NUCLEOTIDE SEQUENCE</scope>
    <source>
        <strain evidence="1">PFS-001/15</strain>
        <tissue evidence="1">Leaf</tissue>
    </source>
</reference>
<evidence type="ECO:0000313" key="1">
    <source>
        <dbReference type="EMBL" id="KAF2619654.1"/>
    </source>
</evidence>
<sequence length="154" mass="17286">MERRRLEAEAAAGFCSGRASLADFFSLGLLHLSFLLGRARDVTIGFNGFIRVGEHVQVRDPGMMDDHKDDEMISSSFTKEQSHTPLETRQSICGMGNAIRVLSNLGFTVTLEVIMETVNLSNSKNIDTHDMLGSEFHVVVSENEAERRREKRKK</sequence>
<dbReference type="InterPro" id="IPR036612">
    <property type="entry name" value="KH_dom_type_1_sf"/>
</dbReference>